<dbReference type="AlphaFoldDB" id="A0AAU9VWQ7"/>
<dbReference type="InterPro" id="IPR036179">
    <property type="entry name" value="Ig-like_dom_sf"/>
</dbReference>
<reference evidence="2 3" key="1">
    <citation type="submission" date="2022-05" db="EMBL/GenBank/DDBJ databases">
        <authorList>
            <consortium name="Genoscope - CEA"/>
            <person name="William W."/>
        </authorList>
    </citation>
    <scope>NUCLEOTIDE SEQUENCE [LARGE SCALE GENOMIC DNA]</scope>
</reference>
<dbReference type="InterPro" id="IPR013783">
    <property type="entry name" value="Ig-like_fold"/>
</dbReference>
<dbReference type="SUPFAM" id="SSF48726">
    <property type="entry name" value="Immunoglobulin"/>
    <property type="match status" value="1"/>
</dbReference>
<dbReference type="PROSITE" id="PS50835">
    <property type="entry name" value="IG_LIKE"/>
    <property type="match status" value="1"/>
</dbReference>
<dbReference type="EMBL" id="CALNXJ010000004">
    <property type="protein sequence ID" value="CAH3038875.1"/>
    <property type="molecule type" value="Genomic_DNA"/>
</dbReference>
<evidence type="ECO:0000313" key="2">
    <source>
        <dbReference type="EMBL" id="CAH3038875.1"/>
    </source>
</evidence>
<keyword evidence="3" id="KW-1185">Reference proteome</keyword>
<sequence length="271" mass="30529">MWMVCNSTGVPRPTTEWFFIPMRGMSQDVVRINVTGPVLKMGNLTTENDGFYFCNVSNLRGAVQSRIARLDVSRFIPGVPRIAVIFKLKQCPSTPSTGDSSSHFCTGSEIEKSLQNDTMAHQHIFQKILKHVDWPLEKIHDEYYKPFPNAVISFVLHGDDPITREGKKFEALNEFSLSRQRIGNSLKKLYSSLVDEKVKIRWGNLTIIGDKDSLVMGFPSQKCPNGTRLHQNGYLCGKVHLPCQLTVSVHFPPGHYEVGNRTCEPCPVGTY</sequence>
<dbReference type="Proteomes" id="UP001159428">
    <property type="component" value="Unassembled WGS sequence"/>
</dbReference>
<proteinExistence type="predicted"/>
<evidence type="ECO:0000259" key="1">
    <source>
        <dbReference type="PROSITE" id="PS50835"/>
    </source>
</evidence>
<protein>
    <recommendedName>
        <fullName evidence="1">Ig-like domain-containing protein</fullName>
    </recommendedName>
</protein>
<evidence type="ECO:0000313" key="3">
    <source>
        <dbReference type="Proteomes" id="UP001159428"/>
    </source>
</evidence>
<comment type="caution">
    <text evidence="2">The sequence shown here is derived from an EMBL/GenBank/DDBJ whole genome shotgun (WGS) entry which is preliminary data.</text>
</comment>
<name>A0AAU9VWQ7_9CNID</name>
<accession>A0AAU9VWQ7</accession>
<organism evidence="2 3">
    <name type="scientific">Pocillopora meandrina</name>
    <dbReference type="NCBI Taxonomy" id="46732"/>
    <lineage>
        <taxon>Eukaryota</taxon>
        <taxon>Metazoa</taxon>
        <taxon>Cnidaria</taxon>
        <taxon>Anthozoa</taxon>
        <taxon>Hexacorallia</taxon>
        <taxon>Scleractinia</taxon>
        <taxon>Astrocoeniina</taxon>
        <taxon>Pocilloporidae</taxon>
        <taxon>Pocillopora</taxon>
    </lineage>
</organism>
<gene>
    <name evidence="2" type="ORF">PMEA_00021951</name>
</gene>
<dbReference type="Gene3D" id="2.60.40.10">
    <property type="entry name" value="Immunoglobulins"/>
    <property type="match status" value="1"/>
</dbReference>
<feature type="domain" description="Ig-like" evidence="1">
    <location>
        <begin position="1"/>
        <end position="73"/>
    </location>
</feature>
<dbReference type="InterPro" id="IPR007110">
    <property type="entry name" value="Ig-like_dom"/>
</dbReference>